<evidence type="ECO:0000313" key="2">
    <source>
        <dbReference type="Proteomes" id="UP000567246"/>
    </source>
</evidence>
<organism evidence="1 2">
    <name type="scientific">Micrococcus endophyticus</name>
    <dbReference type="NCBI Taxonomy" id="455343"/>
    <lineage>
        <taxon>Bacteria</taxon>
        <taxon>Bacillati</taxon>
        <taxon>Actinomycetota</taxon>
        <taxon>Actinomycetes</taxon>
        <taxon>Micrococcales</taxon>
        <taxon>Micrococcaceae</taxon>
        <taxon>Micrococcus</taxon>
    </lineage>
</organism>
<gene>
    <name evidence="1" type="ORF">HDA33_001138</name>
</gene>
<reference evidence="1 2" key="1">
    <citation type="submission" date="2020-08" db="EMBL/GenBank/DDBJ databases">
        <title>Sequencing the genomes of 1000 actinobacteria strains.</title>
        <authorList>
            <person name="Klenk H.-P."/>
        </authorList>
    </citation>
    <scope>NUCLEOTIDE SEQUENCE [LARGE SCALE GENOMIC DNA]</scope>
    <source>
        <strain evidence="1 2">DSM 17945</strain>
    </source>
</reference>
<keyword evidence="2" id="KW-1185">Reference proteome</keyword>
<accession>A0A7W9JJ64</accession>
<protein>
    <recommendedName>
        <fullName evidence="3">DUF3046 domain-containing protein</fullName>
    </recommendedName>
</protein>
<dbReference type="InterPro" id="IPR021408">
    <property type="entry name" value="DUF3046"/>
</dbReference>
<comment type="caution">
    <text evidence="1">The sequence shown here is derived from an EMBL/GenBank/DDBJ whole genome shotgun (WGS) entry which is preliminary data.</text>
</comment>
<name>A0A7W9JJ64_9MICC</name>
<evidence type="ECO:0000313" key="1">
    <source>
        <dbReference type="EMBL" id="MBB5848574.1"/>
    </source>
</evidence>
<proteinExistence type="predicted"/>
<sequence length="70" mass="7708">MSEFQRLMDEEFGPGRAGLVADSLHLPGLDTTATAALAAGVDPRRVWLAVCELHDIPEERRLGRDVPPKR</sequence>
<dbReference type="EMBL" id="JACHMW010000001">
    <property type="protein sequence ID" value="MBB5848574.1"/>
    <property type="molecule type" value="Genomic_DNA"/>
</dbReference>
<dbReference type="AlphaFoldDB" id="A0A7W9JJ64"/>
<evidence type="ECO:0008006" key="3">
    <source>
        <dbReference type="Google" id="ProtNLM"/>
    </source>
</evidence>
<dbReference type="Pfam" id="PF11248">
    <property type="entry name" value="DUF3046"/>
    <property type="match status" value="1"/>
</dbReference>
<dbReference type="Proteomes" id="UP000567246">
    <property type="component" value="Unassembled WGS sequence"/>
</dbReference>